<sequence length="122" mass="13631">MEKSSKGILIVEDELIIALMIERMVQNLGHNVVAKVTTGEDAIEAAKEHEPDIILMDIRLRGEMDGIEAMSIIRRSAKIPVIFITGNSDDNYRKRVEEVDPLDFLTKPITQGDLSRSFSCAC</sequence>
<evidence type="ECO:0000259" key="3">
    <source>
        <dbReference type="PROSITE" id="PS50110"/>
    </source>
</evidence>
<feature type="domain" description="Response regulatory" evidence="3">
    <location>
        <begin position="7"/>
        <end position="122"/>
    </location>
</feature>
<dbReference type="InterPro" id="IPR050595">
    <property type="entry name" value="Bact_response_regulator"/>
</dbReference>
<dbReference type="PANTHER" id="PTHR44591:SF3">
    <property type="entry name" value="RESPONSE REGULATORY DOMAIN-CONTAINING PROTEIN"/>
    <property type="match status" value="1"/>
</dbReference>
<dbReference type="SMART" id="SM00448">
    <property type="entry name" value="REC"/>
    <property type="match status" value="1"/>
</dbReference>
<keyword evidence="1 2" id="KW-0597">Phosphoprotein</keyword>
<dbReference type="AlphaFoldDB" id="A0A6M1T2H8"/>
<dbReference type="InterPro" id="IPR011006">
    <property type="entry name" value="CheY-like_superfamily"/>
</dbReference>
<keyword evidence="5" id="KW-1185">Reference proteome</keyword>
<evidence type="ECO:0000313" key="5">
    <source>
        <dbReference type="Proteomes" id="UP000473278"/>
    </source>
</evidence>
<evidence type="ECO:0000313" key="4">
    <source>
        <dbReference type="EMBL" id="NGP76967.1"/>
    </source>
</evidence>
<dbReference type="EMBL" id="JAALLT010000003">
    <property type="protein sequence ID" value="NGP76967.1"/>
    <property type="molecule type" value="Genomic_DNA"/>
</dbReference>
<comment type="caution">
    <text evidence="4">The sequence shown here is derived from an EMBL/GenBank/DDBJ whole genome shotgun (WGS) entry which is preliminary data.</text>
</comment>
<proteinExistence type="predicted"/>
<dbReference type="Pfam" id="PF00072">
    <property type="entry name" value="Response_reg"/>
    <property type="match status" value="1"/>
</dbReference>
<evidence type="ECO:0000256" key="1">
    <source>
        <dbReference type="ARBA" id="ARBA00022553"/>
    </source>
</evidence>
<dbReference type="GO" id="GO:0000160">
    <property type="term" value="P:phosphorelay signal transduction system"/>
    <property type="evidence" value="ECO:0007669"/>
    <property type="project" value="InterPro"/>
</dbReference>
<gene>
    <name evidence="4" type="ORF">G3570_10005</name>
</gene>
<dbReference type="InterPro" id="IPR001789">
    <property type="entry name" value="Sig_transdc_resp-reg_receiver"/>
</dbReference>
<dbReference type="Proteomes" id="UP000473278">
    <property type="component" value="Unassembled WGS sequence"/>
</dbReference>
<reference evidence="4 5" key="1">
    <citation type="submission" date="2020-02" db="EMBL/GenBank/DDBJ databases">
        <title>Balneolaceae bacterium YR4-1, complete genome.</title>
        <authorList>
            <person name="Li Y."/>
            <person name="Wu S."/>
        </authorList>
    </citation>
    <scope>NUCLEOTIDE SEQUENCE [LARGE SCALE GENOMIC DNA]</scope>
    <source>
        <strain evidence="4 5">YR4-1</strain>
    </source>
</reference>
<dbReference type="RefSeq" id="WP_165141886.1">
    <property type="nucleotide sequence ID" value="NZ_JAALLT010000003.1"/>
</dbReference>
<dbReference type="PROSITE" id="PS50110">
    <property type="entry name" value="RESPONSE_REGULATORY"/>
    <property type="match status" value="1"/>
</dbReference>
<accession>A0A6M1T2H8</accession>
<name>A0A6M1T2H8_9BACT</name>
<protein>
    <submittedName>
        <fullName evidence="4">Response regulator</fullName>
    </submittedName>
</protein>
<dbReference type="Gene3D" id="3.40.50.2300">
    <property type="match status" value="1"/>
</dbReference>
<evidence type="ECO:0000256" key="2">
    <source>
        <dbReference type="PROSITE-ProRule" id="PRU00169"/>
    </source>
</evidence>
<organism evidence="4 5">
    <name type="scientific">Halalkalibaculum roseum</name>
    <dbReference type="NCBI Taxonomy" id="2709311"/>
    <lineage>
        <taxon>Bacteria</taxon>
        <taxon>Pseudomonadati</taxon>
        <taxon>Balneolota</taxon>
        <taxon>Balneolia</taxon>
        <taxon>Balneolales</taxon>
        <taxon>Balneolaceae</taxon>
        <taxon>Halalkalibaculum</taxon>
    </lineage>
</organism>
<dbReference type="SUPFAM" id="SSF52172">
    <property type="entry name" value="CheY-like"/>
    <property type="match status" value="1"/>
</dbReference>
<feature type="modified residue" description="4-aspartylphosphate" evidence="2">
    <location>
        <position position="57"/>
    </location>
</feature>
<dbReference type="CDD" id="cd17534">
    <property type="entry name" value="REC_DC-like"/>
    <property type="match status" value="1"/>
</dbReference>
<dbReference type="PANTHER" id="PTHR44591">
    <property type="entry name" value="STRESS RESPONSE REGULATOR PROTEIN 1"/>
    <property type="match status" value="1"/>
</dbReference>